<reference evidence="1 2" key="1">
    <citation type="submission" date="2018-03" db="EMBL/GenBank/DDBJ databases">
        <title>Draft genome sequence of the plant growth promoting rhizobacterium Pseudomonas protegens strain BNJ-SS-45 isolated from wheat (Triticum aestivum) rhizosphere.</title>
        <authorList>
            <person name="Bajpai A."/>
            <person name="Shende K."/>
            <person name="Meena N."/>
            <person name="Upadhyayula S.R."/>
            <person name="Suravajhala P."/>
            <person name="Medicherla K.M."/>
            <person name="Johri B.N."/>
        </authorList>
    </citation>
    <scope>NUCLEOTIDE SEQUENCE [LARGE SCALE GENOMIC DNA]</scope>
    <source>
        <strain evidence="1 2">BNJ-SS-45</strain>
    </source>
</reference>
<sequence length="93" mass="9596">MYRQGAFAGGLGESAQGLGHRRAADTQGFACTGGIAAGAEKLSACIAEEVSISVNLFSTQLSAETIASDPAIRPLIVFALEAFKHKIEGQEAN</sequence>
<gene>
    <name evidence="1" type="ORF">C5U62_21065</name>
</gene>
<dbReference type="AlphaFoldDB" id="A0A2T6GG50"/>
<protein>
    <submittedName>
        <fullName evidence="1">Uncharacterized protein</fullName>
    </submittedName>
</protein>
<evidence type="ECO:0000313" key="2">
    <source>
        <dbReference type="Proteomes" id="UP000244178"/>
    </source>
</evidence>
<dbReference type="EMBL" id="PYJM01000005">
    <property type="protein sequence ID" value="PUA43140.1"/>
    <property type="molecule type" value="Genomic_DNA"/>
</dbReference>
<organism evidence="1 2">
    <name type="scientific">Pseudomonas protegens</name>
    <dbReference type="NCBI Taxonomy" id="380021"/>
    <lineage>
        <taxon>Bacteria</taxon>
        <taxon>Pseudomonadati</taxon>
        <taxon>Pseudomonadota</taxon>
        <taxon>Gammaproteobacteria</taxon>
        <taxon>Pseudomonadales</taxon>
        <taxon>Pseudomonadaceae</taxon>
        <taxon>Pseudomonas</taxon>
    </lineage>
</organism>
<accession>A0A2T6GG50</accession>
<evidence type="ECO:0000313" key="1">
    <source>
        <dbReference type="EMBL" id="PUA43140.1"/>
    </source>
</evidence>
<comment type="caution">
    <text evidence="1">The sequence shown here is derived from an EMBL/GenBank/DDBJ whole genome shotgun (WGS) entry which is preliminary data.</text>
</comment>
<proteinExistence type="predicted"/>
<name>A0A2T6GG50_9PSED</name>
<dbReference type="Proteomes" id="UP000244178">
    <property type="component" value="Unassembled WGS sequence"/>
</dbReference>